<proteinExistence type="predicted"/>
<sequence>MVSGVLQNTSLATRGPHNTAVNSNSYRTGYNTHNSSGDVSTDGRIRNPIPNKLLDSATEKDGNFAVMHMDMGKPVMDARSMAAKRTSELTQAAAMQANKNGYQPVKRSRLVWNTPFHDQQQHPKMKSYEPAPPYPLPQSLSPVAVKAEQARLLTLLRSIHPVIVVDQLCKAIAYFGGIPGAPPPPNHVYPESDKRNGSGALFIGWLSEIFPPADFTKPPFAAPAPNPPADSYQPSPVTNAPSGEDHIADAGAHEDGQSQPQPPAASKDRVTQRNPETPRRPRGRPKGSKSSKVRKDKGIKKGSRVSDATFANADMAASNSSGNMESQGDSSQNPAPTQVPGDSNRDHHPMSSQFTETPIQVLGDTSITETPGSGAPSVNGLSQHAENWAGPPIQDHSQPSEPSPQKADDQANKRKATVQAGGNDYLPVQTNGQGQSGGSQQAQQMSESQAIQNKRPRLSQDPSESAIISPTDSINGRAPTTLTTQASQDTAPSGSTSHIPANYDLSPMSVQSGQPQYQQSQVSQQQQQGVRERSTQNRQAFYSQQQQHNQQRAQHYQQFAQLKAASNISSHPSSASPGSSPTEIRRPNPPVPAAQMTTSYPAAYSNDSAFMAMEYAMSANRAVEQSQDAFASQPTPTQLEAALSDSDMRERLYQAFSGRR</sequence>
<reference evidence="1" key="1">
    <citation type="submission" date="2020-04" db="EMBL/GenBank/DDBJ databases">
        <authorList>
            <person name="Broberg M."/>
        </authorList>
    </citation>
    <scope>NUCLEOTIDE SEQUENCE</scope>
</reference>
<dbReference type="EMBL" id="CADEHS020000003">
    <property type="protein sequence ID" value="CAG9939412.1"/>
    <property type="molecule type" value="Genomic_DNA"/>
</dbReference>
<reference evidence="1" key="2">
    <citation type="submission" date="2021-10" db="EMBL/GenBank/DDBJ databases">
        <authorList>
            <person name="Piombo E."/>
        </authorList>
    </citation>
    <scope>NUCLEOTIDE SEQUENCE</scope>
</reference>
<gene>
    <name evidence="1" type="ORF">CRV2_00007849</name>
</gene>
<name>A0ACA9TEW5_BIOOC</name>
<keyword evidence="2" id="KW-1185">Reference proteome</keyword>
<evidence type="ECO:0000313" key="2">
    <source>
        <dbReference type="Proteomes" id="UP000836387"/>
    </source>
</evidence>
<comment type="caution">
    <text evidence="1">The sequence shown here is derived from an EMBL/GenBank/DDBJ whole genome shotgun (WGS) entry which is preliminary data.</text>
</comment>
<protein>
    <submittedName>
        <fullName evidence="1">Uncharacterized protein</fullName>
    </submittedName>
</protein>
<evidence type="ECO:0000313" key="1">
    <source>
        <dbReference type="EMBL" id="CAG9939412.1"/>
    </source>
</evidence>
<accession>A0ACA9TEW5</accession>
<dbReference type="Proteomes" id="UP000836387">
    <property type="component" value="Unassembled WGS sequence"/>
</dbReference>
<organism evidence="1 2">
    <name type="scientific">Clonostachys rosea f. rosea IK726</name>
    <dbReference type="NCBI Taxonomy" id="1349383"/>
    <lineage>
        <taxon>Eukaryota</taxon>
        <taxon>Fungi</taxon>
        <taxon>Dikarya</taxon>
        <taxon>Ascomycota</taxon>
        <taxon>Pezizomycotina</taxon>
        <taxon>Sordariomycetes</taxon>
        <taxon>Hypocreomycetidae</taxon>
        <taxon>Hypocreales</taxon>
        <taxon>Bionectriaceae</taxon>
        <taxon>Clonostachys</taxon>
    </lineage>
</organism>